<protein>
    <submittedName>
        <fullName evidence="1">Uncharacterized protein</fullName>
    </submittedName>
</protein>
<evidence type="ECO:0000313" key="2">
    <source>
        <dbReference type="Proteomes" id="UP000268007"/>
    </source>
</evidence>
<dbReference type="OrthoDB" id="798960at2"/>
<dbReference type="RefSeq" id="WP_121198398.1">
    <property type="nucleotide sequence ID" value="NZ_RBKU01000001.1"/>
</dbReference>
<name>A0A495J392_9SPHI</name>
<comment type="caution">
    <text evidence="1">The sequence shown here is derived from an EMBL/GenBank/DDBJ whole genome shotgun (WGS) entry which is preliminary data.</text>
</comment>
<sequence length="66" mass="7860">MNADYLNKVLIYLQQELPQEYREQIRLTGEKFIIPVSDTSNFQSVYELLHPIIVNCTNRVRSRDMD</sequence>
<reference evidence="1 2" key="1">
    <citation type="submission" date="2018-10" db="EMBL/GenBank/DDBJ databases">
        <title>Genomic Encyclopedia of Archaeal and Bacterial Type Strains, Phase II (KMG-II): from individual species to whole genera.</title>
        <authorList>
            <person name="Goeker M."/>
        </authorList>
    </citation>
    <scope>NUCLEOTIDE SEQUENCE [LARGE SCALE GENOMIC DNA]</scope>
    <source>
        <strain evidence="1 2">DSM 18602</strain>
    </source>
</reference>
<dbReference type="AlphaFoldDB" id="A0A495J392"/>
<organism evidence="1 2">
    <name type="scientific">Mucilaginibacter gracilis</name>
    <dbReference type="NCBI Taxonomy" id="423350"/>
    <lineage>
        <taxon>Bacteria</taxon>
        <taxon>Pseudomonadati</taxon>
        <taxon>Bacteroidota</taxon>
        <taxon>Sphingobacteriia</taxon>
        <taxon>Sphingobacteriales</taxon>
        <taxon>Sphingobacteriaceae</taxon>
        <taxon>Mucilaginibacter</taxon>
    </lineage>
</organism>
<gene>
    <name evidence="1" type="ORF">BDD43_3028</name>
</gene>
<proteinExistence type="predicted"/>
<dbReference type="EMBL" id="RBKU01000001">
    <property type="protein sequence ID" value="RKR82838.1"/>
    <property type="molecule type" value="Genomic_DNA"/>
</dbReference>
<evidence type="ECO:0000313" key="1">
    <source>
        <dbReference type="EMBL" id="RKR82838.1"/>
    </source>
</evidence>
<dbReference type="Proteomes" id="UP000268007">
    <property type="component" value="Unassembled WGS sequence"/>
</dbReference>
<accession>A0A495J392</accession>
<keyword evidence="2" id="KW-1185">Reference proteome</keyword>